<evidence type="ECO:0000313" key="10">
    <source>
        <dbReference type="EMBL" id="SUO03265.1"/>
    </source>
</evidence>
<dbReference type="NCBIfam" id="NF011443">
    <property type="entry name" value="PRK14869.1-5"/>
    <property type="match status" value="1"/>
</dbReference>
<dbReference type="RefSeq" id="WP_022790276.1">
    <property type="nucleotide sequence ID" value="NZ_CALEXM010000023.1"/>
</dbReference>
<keyword evidence="11" id="KW-1185">Reference proteome</keyword>
<dbReference type="Pfam" id="PF07085">
    <property type="entry name" value="DRTGG"/>
    <property type="match status" value="1"/>
</dbReference>
<evidence type="ECO:0000256" key="1">
    <source>
        <dbReference type="ARBA" id="ARBA00001936"/>
    </source>
</evidence>
<dbReference type="InterPro" id="IPR046342">
    <property type="entry name" value="CBS_dom_sf"/>
</dbReference>
<sequence>MTSPVYIVGHKNPDTDSICSAMALAELKQKMGMYAVAARIGHLNPETSFILKKLELDPPLYMTTAKNTLAEIEIDEAITIPRHETLRHGWDLCLDKAKALYVVDDNDNYIGMATIGDVSKVQMQDLNITKDLLKETPLENIVKCLKGSFILKGTLPMSGEVRISDKKLMERDLEGAIMVLSDHEDDMIKSMAKGCAVIVIAESFVPNDYIIEMARKYGVTLISTNYNTMKIIQMIYRSIPIELIMTPASAITSFNRGEFLEDVEREMLKSRHSSYPVLEKGKIVGSVARYHILKAEKKKFILVDHNEKKQAINDIDSAYILEIVDHHRIGDIETDHPIQFRNMIVGSSCTIVGLMYHEMNIKMSDTAARLIAYGIISDTMNFNSPTCTQIDKDLAKRIEKEHGIDFDAMAKELFANTATIQDKSFDTILHRDSKEYTLSGKRVAISQVFIFDLDVVDQIRDDFLKYMEEENKMRHLDLLLMVFTNVEGKGSRFLYVGELSHAIKGLVDSFTKMGYVSRKKQIVPRLAQELA</sequence>
<dbReference type="OrthoDB" id="9766150at2"/>
<evidence type="ECO:0000256" key="5">
    <source>
        <dbReference type="ARBA" id="ARBA00023211"/>
    </source>
</evidence>
<comment type="catalytic activity">
    <reaction evidence="7">
        <text>diphosphate + H2O = 2 phosphate + H(+)</text>
        <dbReference type="Rhea" id="RHEA:24576"/>
        <dbReference type="ChEBI" id="CHEBI:15377"/>
        <dbReference type="ChEBI" id="CHEBI:15378"/>
        <dbReference type="ChEBI" id="CHEBI:33019"/>
        <dbReference type="ChEBI" id="CHEBI:43474"/>
        <dbReference type="EC" id="3.6.1.1"/>
    </reaction>
</comment>
<dbReference type="InterPro" id="IPR000644">
    <property type="entry name" value="CBS_dom"/>
</dbReference>
<name>A0A380LJA2_9FIRM</name>
<comment type="cofactor">
    <cofactor evidence="1">
        <name>Mn(2+)</name>
        <dbReference type="ChEBI" id="CHEBI:29035"/>
    </cofactor>
</comment>
<dbReference type="SUPFAM" id="SSF75138">
    <property type="entry name" value="HprK N-terminal domain-like"/>
    <property type="match status" value="1"/>
</dbReference>
<dbReference type="GO" id="GO:0046872">
    <property type="term" value="F:metal ion binding"/>
    <property type="evidence" value="ECO:0007669"/>
    <property type="project" value="UniProtKB-KW"/>
</dbReference>
<dbReference type="EC" id="3.6.1.1" evidence="2"/>
<dbReference type="PANTHER" id="PTHR12112">
    <property type="entry name" value="BNIP - RELATED"/>
    <property type="match status" value="1"/>
</dbReference>
<evidence type="ECO:0000256" key="4">
    <source>
        <dbReference type="ARBA" id="ARBA00022801"/>
    </source>
</evidence>
<evidence type="ECO:0000256" key="2">
    <source>
        <dbReference type="ARBA" id="ARBA00012146"/>
    </source>
</evidence>
<dbReference type="PANTHER" id="PTHR12112:SF22">
    <property type="entry name" value="MANGANESE-DEPENDENT INORGANIC PYROPHOSPHATASE-RELATED"/>
    <property type="match status" value="1"/>
</dbReference>
<dbReference type="Gene3D" id="3.10.580.10">
    <property type="entry name" value="CBS-domain"/>
    <property type="match status" value="1"/>
</dbReference>
<dbReference type="AlphaFoldDB" id="A0A380LJA2"/>
<keyword evidence="4 10" id="KW-0378">Hydrolase</keyword>
<dbReference type="InterPro" id="IPR038763">
    <property type="entry name" value="DHH_sf"/>
</dbReference>
<evidence type="ECO:0000259" key="9">
    <source>
        <dbReference type="PROSITE" id="PS51371"/>
    </source>
</evidence>
<dbReference type="GO" id="GO:0004427">
    <property type="term" value="F:inorganic diphosphate phosphatase activity"/>
    <property type="evidence" value="ECO:0007669"/>
    <property type="project" value="UniProtKB-EC"/>
</dbReference>
<dbReference type="InterPro" id="IPR004097">
    <property type="entry name" value="DHHA2"/>
</dbReference>
<dbReference type="SMART" id="SM01131">
    <property type="entry name" value="DHHA2"/>
    <property type="match status" value="1"/>
</dbReference>
<keyword evidence="5" id="KW-0464">Manganese</keyword>
<dbReference type="InterPro" id="IPR028979">
    <property type="entry name" value="Ser_kin/Pase_Hpr-like_N_sf"/>
</dbReference>
<evidence type="ECO:0000256" key="6">
    <source>
        <dbReference type="ARBA" id="ARBA00032535"/>
    </source>
</evidence>
<dbReference type="Gene3D" id="3.90.1640.10">
    <property type="entry name" value="inorganic pyrophosphatase (n-terminal core)"/>
    <property type="match status" value="1"/>
</dbReference>
<reference evidence="10 11" key="1">
    <citation type="submission" date="2018-06" db="EMBL/GenBank/DDBJ databases">
        <authorList>
            <consortium name="Pathogen Informatics"/>
            <person name="Doyle S."/>
        </authorList>
    </citation>
    <scope>NUCLEOTIDE SEQUENCE [LARGE SCALE GENOMIC DNA]</scope>
    <source>
        <strain evidence="10 11">NCTC11087</strain>
    </source>
</reference>
<dbReference type="GeneID" id="77461119"/>
<evidence type="ECO:0000256" key="7">
    <source>
        <dbReference type="ARBA" id="ARBA00047820"/>
    </source>
</evidence>
<dbReference type="Pfam" id="PF02833">
    <property type="entry name" value="DHHA2"/>
    <property type="match status" value="1"/>
</dbReference>
<evidence type="ECO:0000256" key="8">
    <source>
        <dbReference type="PROSITE-ProRule" id="PRU00703"/>
    </source>
</evidence>
<dbReference type="SMART" id="SM00116">
    <property type="entry name" value="CBS"/>
    <property type="match status" value="2"/>
</dbReference>
<keyword evidence="3" id="KW-0479">Metal-binding</keyword>
<dbReference type="SUPFAM" id="SSF64182">
    <property type="entry name" value="DHH phosphoesterases"/>
    <property type="match status" value="1"/>
</dbReference>
<dbReference type="Pfam" id="PF00571">
    <property type="entry name" value="CBS"/>
    <property type="match status" value="2"/>
</dbReference>
<dbReference type="Gene3D" id="3.40.1390.20">
    <property type="entry name" value="HprK N-terminal domain-like"/>
    <property type="match status" value="1"/>
</dbReference>
<proteinExistence type="predicted"/>
<accession>A0A380LJA2</accession>
<feature type="domain" description="CBS" evidence="9">
    <location>
        <begin position="245"/>
        <end position="303"/>
    </location>
</feature>
<dbReference type="InterPro" id="IPR038222">
    <property type="entry name" value="DHHA2_dom_sf"/>
</dbReference>
<organism evidence="10 11">
    <name type="scientific">Faecalicoccus pleomorphus</name>
    <dbReference type="NCBI Taxonomy" id="1323"/>
    <lineage>
        <taxon>Bacteria</taxon>
        <taxon>Bacillati</taxon>
        <taxon>Bacillota</taxon>
        <taxon>Erysipelotrichia</taxon>
        <taxon>Erysipelotrichales</taxon>
        <taxon>Erysipelotrichaceae</taxon>
        <taxon>Faecalicoccus</taxon>
    </lineage>
</organism>
<dbReference type="Proteomes" id="UP000255523">
    <property type="component" value="Unassembled WGS sequence"/>
</dbReference>
<dbReference type="GO" id="GO:0005737">
    <property type="term" value="C:cytoplasm"/>
    <property type="evidence" value="ECO:0007669"/>
    <property type="project" value="InterPro"/>
</dbReference>
<evidence type="ECO:0000313" key="11">
    <source>
        <dbReference type="Proteomes" id="UP000255523"/>
    </source>
</evidence>
<dbReference type="Pfam" id="PF01368">
    <property type="entry name" value="DHH"/>
    <property type="match status" value="1"/>
</dbReference>
<dbReference type="InterPro" id="IPR001667">
    <property type="entry name" value="DDH_dom"/>
</dbReference>
<keyword evidence="8" id="KW-0129">CBS domain</keyword>
<gene>
    <name evidence="10" type="primary">ppa_1</name>
    <name evidence="10" type="ORF">NCTC11087_00121</name>
</gene>
<dbReference type="PROSITE" id="PS51371">
    <property type="entry name" value="CBS"/>
    <property type="match status" value="1"/>
</dbReference>
<dbReference type="EMBL" id="UHFX01000003">
    <property type="protein sequence ID" value="SUO03265.1"/>
    <property type="molecule type" value="Genomic_DNA"/>
</dbReference>
<dbReference type="SUPFAM" id="SSF54631">
    <property type="entry name" value="CBS-domain pair"/>
    <property type="match status" value="1"/>
</dbReference>
<protein>
    <recommendedName>
        <fullName evidence="2">inorganic diphosphatase</fullName>
        <ecNumber evidence="2">3.6.1.1</ecNumber>
    </recommendedName>
    <alternativeName>
        <fullName evidence="6">Pyrophosphate phospho-hydrolase</fullName>
    </alternativeName>
</protein>
<evidence type="ECO:0000256" key="3">
    <source>
        <dbReference type="ARBA" id="ARBA00022723"/>
    </source>
</evidence>
<dbReference type="InterPro" id="IPR010766">
    <property type="entry name" value="DRTGG"/>
</dbReference>
<dbReference type="Gene3D" id="3.10.310.20">
    <property type="entry name" value="DHHA2 domain"/>
    <property type="match status" value="1"/>
</dbReference>